<comment type="caution">
    <text evidence="7">The sequence shown here is derived from an EMBL/GenBank/DDBJ whole genome shotgun (WGS) entry which is preliminary data.</text>
</comment>
<dbReference type="Pfam" id="PF00366">
    <property type="entry name" value="Ribosomal_S17"/>
    <property type="match status" value="1"/>
</dbReference>
<evidence type="ECO:0000313" key="8">
    <source>
        <dbReference type="Proteomes" id="UP000229631"/>
    </source>
</evidence>
<dbReference type="PANTHER" id="PTHR10744">
    <property type="entry name" value="40S RIBOSOMAL PROTEIN S11 FAMILY MEMBER"/>
    <property type="match status" value="1"/>
</dbReference>
<organism evidence="7 8">
    <name type="scientific">Candidatus Shapirobacteria bacterium CG03_land_8_20_14_0_80_39_12</name>
    <dbReference type="NCBI Taxonomy" id="1974879"/>
    <lineage>
        <taxon>Bacteria</taxon>
        <taxon>Candidatus Shapironibacteriota</taxon>
    </lineage>
</organism>
<dbReference type="Proteomes" id="UP000229631">
    <property type="component" value="Unassembled WGS sequence"/>
</dbReference>
<keyword evidence="3 6" id="KW-0694">RNA-binding</keyword>
<dbReference type="InterPro" id="IPR019984">
    <property type="entry name" value="Ribosomal_uS17_bact/chlr"/>
</dbReference>
<dbReference type="AlphaFoldDB" id="A0A2M7BEP3"/>
<evidence type="ECO:0000256" key="2">
    <source>
        <dbReference type="ARBA" id="ARBA00022730"/>
    </source>
</evidence>
<keyword evidence="4 6" id="KW-0689">Ribosomal protein</keyword>
<dbReference type="GO" id="GO:0022627">
    <property type="term" value="C:cytosolic small ribosomal subunit"/>
    <property type="evidence" value="ECO:0007669"/>
    <property type="project" value="TreeGrafter"/>
</dbReference>
<dbReference type="HAMAP" id="MF_01345_B">
    <property type="entry name" value="Ribosomal_uS17_B"/>
    <property type="match status" value="1"/>
</dbReference>
<evidence type="ECO:0000256" key="6">
    <source>
        <dbReference type="HAMAP-Rule" id="MF_01345"/>
    </source>
</evidence>
<accession>A0A2M7BEP3</accession>
<dbReference type="InterPro" id="IPR012340">
    <property type="entry name" value="NA-bd_OB-fold"/>
</dbReference>
<dbReference type="GO" id="GO:0003735">
    <property type="term" value="F:structural constituent of ribosome"/>
    <property type="evidence" value="ECO:0007669"/>
    <property type="project" value="InterPro"/>
</dbReference>
<dbReference type="PANTHER" id="PTHR10744:SF1">
    <property type="entry name" value="SMALL RIBOSOMAL SUBUNIT PROTEIN US17M"/>
    <property type="match status" value="1"/>
</dbReference>
<name>A0A2M7BEP3_9BACT</name>
<gene>
    <name evidence="6 7" type="primary">rpsQ</name>
    <name evidence="7" type="ORF">COS54_00985</name>
</gene>
<dbReference type="InterPro" id="IPR000266">
    <property type="entry name" value="Ribosomal_uS17"/>
</dbReference>
<comment type="similarity">
    <text evidence="1 6">Belongs to the universal ribosomal protein uS17 family.</text>
</comment>
<keyword evidence="2 6" id="KW-0699">rRNA-binding</keyword>
<evidence type="ECO:0000256" key="1">
    <source>
        <dbReference type="ARBA" id="ARBA00010254"/>
    </source>
</evidence>
<dbReference type="CDD" id="cd00364">
    <property type="entry name" value="Ribosomal_uS17"/>
    <property type="match status" value="1"/>
</dbReference>
<comment type="function">
    <text evidence="6">One of the primary rRNA binding proteins, it binds specifically to the 5'-end of 16S ribosomal RNA.</text>
</comment>
<dbReference type="PRINTS" id="PR00973">
    <property type="entry name" value="RIBOSOMALS17"/>
</dbReference>
<reference evidence="8" key="1">
    <citation type="submission" date="2017-09" db="EMBL/GenBank/DDBJ databases">
        <title>Depth-based differentiation of microbial function through sediment-hosted aquifers and enrichment of novel symbionts in the deep terrestrial subsurface.</title>
        <authorList>
            <person name="Probst A.J."/>
            <person name="Ladd B."/>
            <person name="Jarett J.K."/>
            <person name="Geller-Mcgrath D.E."/>
            <person name="Sieber C.M.K."/>
            <person name="Emerson J.B."/>
            <person name="Anantharaman K."/>
            <person name="Thomas B.C."/>
            <person name="Malmstrom R."/>
            <person name="Stieglmeier M."/>
            <person name="Klingl A."/>
            <person name="Woyke T."/>
            <person name="Ryan C.M."/>
            <person name="Banfield J.F."/>
        </authorList>
    </citation>
    <scope>NUCLEOTIDE SEQUENCE [LARGE SCALE GENOMIC DNA]</scope>
</reference>
<evidence type="ECO:0000256" key="4">
    <source>
        <dbReference type="ARBA" id="ARBA00022980"/>
    </source>
</evidence>
<evidence type="ECO:0000256" key="5">
    <source>
        <dbReference type="ARBA" id="ARBA00023274"/>
    </source>
</evidence>
<dbReference type="Gene3D" id="2.40.50.140">
    <property type="entry name" value="Nucleic acid-binding proteins"/>
    <property type="match status" value="1"/>
</dbReference>
<sequence length="81" mass="9169">MKAFEGVVISDRMAKTAVVLVERKTRHPLYGKIISKKKKIHARNEIGAKMGQIVRITQIKPLAKTVSFKILEIVGEKEIKK</sequence>
<comment type="subunit">
    <text evidence="6">Part of the 30S ribosomal subunit.</text>
</comment>
<evidence type="ECO:0000256" key="3">
    <source>
        <dbReference type="ARBA" id="ARBA00022884"/>
    </source>
</evidence>
<proteinExistence type="inferred from homology"/>
<protein>
    <recommendedName>
        <fullName evidence="6">Small ribosomal subunit protein uS17</fullName>
    </recommendedName>
</protein>
<dbReference type="GO" id="GO:0019843">
    <property type="term" value="F:rRNA binding"/>
    <property type="evidence" value="ECO:0007669"/>
    <property type="project" value="UniProtKB-UniRule"/>
</dbReference>
<dbReference type="GO" id="GO:0006412">
    <property type="term" value="P:translation"/>
    <property type="evidence" value="ECO:0007669"/>
    <property type="project" value="UniProtKB-UniRule"/>
</dbReference>
<evidence type="ECO:0000313" key="7">
    <source>
        <dbReference type="EMBL" id="PIV01558.1"/>
    </source>
</evidence>
<dbReference type="EMBL" id="PEVC01000019">
    <property type="protein sequence ID" value="PIV01558.1"/>
    <property type="molecule type" value="Genomic_DNA"/>
</dbReference>
<dbReference type="SUPFAM" id="SSF50249">
    <property type="entry name" value="Nucleic acid-binding proteins"/>
    <property type="match status" value="1"/>
</dbReference>
<keyword evidence="5 6" id="KW-0687">Ribonucleoprotein</keyword>